<proteinExistence type="predicted"/>
<gene>
    <name evidence="1" type="ORF">L6452_34428</name>
</gene>
<name>A0ACB8YIA7_ARCLA</name>
<keyword evidence="2" id="KW-1185">Reference proteome</keyword>
<evidence type="ECO:0000313" key="1">
    <source>
        <dbReference type="EMBL" id="KAI3685191.1"/>
    </source>
</evidence>
<comment type="caution">
    <text evidence="1">The sequence shown here is derived from an EMBL/GenBank/DDBJ whole genome shotgun (WGS) entry which is preliminary data.</text>
</comment>
<sequence length="78" mass="8641">MSAVLTFVGTAYISRVLHLSLPGTTKFDTLASDGDLEDVLIILEYKSKDQSAKATSTLLHQDVKRMALLQHLTHLPFK</sequence>
<organism evidence="1 2">
    <name type="scientific">Arctium lappa</name>
    <name type="common">Greater burdock</name>
    <name type="synonym">Lappa major</name>
    <dbReference type="NCBI Taxonomy" id="4217"/>
    <lineage>
        <taxon>Eukaryota</taxon>
        <taxon>Viridiplantae</taxon>
        <taxon>Streptophyta</taxon>
        <taxon>Embryophyta</taxon>
        <taxon>Tracheophyta</taxon>
        <taxon>Spermatophyta</taxon>
        <taxon>Magnoliopsida</taxon>
        <taxon>eudicotyledons</taxon>
        <taxon>Gunneridae</taxon>
        <taxon>Pentapetalae</taxon>
        <taxon>asterids</taxon>
        <taxon>campanulids</taxon>
        <taxon>Asterales</taxon>
        <taxon>Asteraceae</taxon>
        <taxon>Carduoideae</taxon>
        <taxon>Cardueae</taxon>
        <taxon>Arctiinae</taxon>
        <taxon>Arctium</taxon>
    </lineage>
</organism>
<reference evidence="1 2" key="2">
    <citation type="journal article" date="2022" name="Mol. Ecol. Resour.">
        <title>The genomes of chicory, endive, great burdock and yacon provide insights into Asteraceae paleo-polyploidization history and plant inulin production.</title>
        <authorList>
            <person name="Fan W."/>
            <person name="Wang S."/>
            <person name="Wang H."/>
            <person name="Wang A."/>
            <person name="Jiang F."/>
            <person name="Liu H."/>
            <person name="Zhao H."/>
            <person name="Xu D."/>
            <person name="Zhang Y."/>
        </authorList>
    </citation>
    <scope>NUCLEOTIDE SEQUENCE [LARGE SCALE GENOMIC DNA]</scope>
    <source>
        <strain evidence="2">cv. Niubang</strain>
    </source>
</reference>
<evidence type="ECO:0000313" key="2">
    <source>
        <dbReference type="Proteomes" id="UP001055879"/>
    </source>
</evidence>
<protein>
    <submittedName>
        <fullName evidence="1">Uncharacterized protein</fullName>
    </submittedName>
</protein>
<accession>A0ACB8YIA7</accession>
<dbReference type="Proteomes" id="UP001055879">
    <property type="component" value="Linkage Group LG12"/>
</dbReference>
<reference evidence="2" key="1">
    <citation type="journal article" date="2022" name="Mol. Ecol. Resour.">
        <title>The genomes of chicory, endive, great burdock and yacon provide insights into Asteraceae palaeo-polyploidization history and plant inulin production.</title>
        <authorList>
            <person name="Fan W."/>
            <person name="Wang S."/>
            <person name="Wang H."/>
            <person name="Wang A."/>
            <person name="Jiang F."/>
            <person name="Liu H."/>
            <person name="Zhao H."/>
            <person name="Xu D."/>
            <person name="Zhang Y."/>
        </authorList>
    </citation>
    <scope>NUCLEOTIDE SEQUENCE [LARGE SCALE GENOMIC DNA]</scope>
    <source>
        <strain evidence="2">cv. Niubang</strain>
    </source>
</reference>
<dbReference type="EMBL" id="CM042058">
    <property type="protein sequence ID" value="KAI3685191.1"/>
    <property type="molecule type" value="Genomic_DNA"/>
</dbReference>